<dbReference type="Gene3D" id="3.90.540.10">
    <property type="entry name" value="Colicin/pyocin, DNase domain"/>
    <property type="match status" value="1"/>
</dbReference>
<dbReference type="Proteomes" id="UP000241190">
    <property type="component" value="Unassembled WGS sequence"/>
</dbReference>
<keyword evidence="7" id="KW-0078">Bacteriocin</keyword>
<keyword evidence="6" id="KW-0044">Antibiotic</keyword>
<feature type="domain" description="Pyosin/cloacin translocation" evidence="8">
    <location>
        <begin position="262"/>
        <end position="392"/>
    </location>
</feature>
<evidence type="ECO:0000256" key="3">
    <source>
        <dbReference type="ARBA" id="ARBA00022722"/>
    </source>
</evidence>
<dbReference type="SUPFAM" id="SSF69369">
    <property type="entry name" value="Cloacin translocation domain"/>
    <property type="match status" value="1"/>
</dbReference>
<evidence type="ECO:0000256" key="7">
    <source>
        <dbReference type="ARBA" id="ARBA00023048"/>
    </source>
</evidence>
<organism evidence="9 10">
    <name type="scientific">Photobacterium iliopiscarium</name>
    <dbReference type="NCBI Taxonomy" id="56192"/>
    <lineage>
        <taxon>Bacteria</taxon>
        <taxon>Pseudomonadati</taxon>
        <taxon>Pseudomonadota</taxon>
        <taxon>Gammaproteobacteria</taxon>
        <taxon>Vibrionales</taxon>
        <taxon>Vibrionaceae</taxon>
        <taxon>Photobacterium</taxon>
    </lineage>
</organism>
<accession>A0ABX5GME9</accession>
<dbReference type="SUPFAM" id="SSF54060">
    <property type="entry name" value="His-Me finger endonucleases"/>
    <property type="match status" value="1"/>
</dbReference>
<reference evidence="9 10" key="1">
    <citation type="submission" date="2018-03" db="EMBL/GenBank/DDBJ databases">
        <title>Whole genome sequencing of Histamine producing bacteria.</title>
        <authorList>
            <person name="Butler K."/>
        </authorList>
    </citation>
    <scope>NUCLEOTIDE SEQUENCE [LARGE SCALE GENOMIC DNA]</scope>
    <source>
        <strain evidence="9 10">ATCC 51761</strain>
    </source>
</reference>
<keyword evidence="10" id="KW-1185">Reference proteome</keyword>
<dbReference type="Pfam" id="PF21431">
    <property type="entry name" value="Col-Pyo_DNase"/>
    <property type="match status" value="1"/>
</dbReference>
<dbReference type="PRINTS" id="PR01300">
    <property type="entry name" value="PYOCINKILLER"/>
</dbReference>
<evidence type="ECO:0000256" key="4">
    <source>
        <dbReference type="ARBA" id="ARBA00022759"/>
    </source>
</evidence>
<evidence type="ECO:0000313" key="9">
    <source>
        <dbReference type="EMBL" id="PSW90471.1"/>
    </source>
</evidence>
<dbReference type="RefSeq" id="WP_052675324.1">
    <property type="nucleotide sequence ID" value="NZ_JZSR01000059.1"/>
</dbReference>
<name>A0ABX5GME9_9GAMM</name>
<keyword evidence="5" id="KW-0378">Hydrolase</keyword>
<evidence type="ECO:0000256" key="6">
    <source>
        <dbReference type="ARBA" id="ARBA00023022"/>
    </source>
</evidence>
<dbReference type="InterPro" id="IPR037146">
    <property type="entry name" value="Colicin/pyocin_DNase_dom_sf"/>
</dbReference>
<evidence type="ECO:0000256" key="1">
    <source>
        <dbReference type="ARBA" id="ARBA00006811"/>
    </source>
</evidence>
<protein>
    <recommendedName>
        <fullName evidence="8">Pyosin/cloacin translocation domain-containing protein</fullName>
    </recommendedName>
</protein>
<gene>
    <name evidence="9" type="ORF">C9J52_19770</name>
</gene>
<evidence type="ECO:0000313" key="10">
    <source>
        <dbReference type="Proteomes" id="UP000241190"/>
    </source>
</evidence>
<dbReference type="InterPro" id="IPR003060">
    <property type="entry name" value="Pyocin_killer"/>
</dbReference>
<dbReference type="InterPro" id="IPR044925">
    <property type="entry name" value="His-Me_finger_sf"/>
</dbReference>
<comment type="caution">
    <text evidence="9">The sequence shown here is derived from an EMBL/GenBank/DDBJ whole genome shotgun (WGS) entry which is preliminary data.</text>
</comment>
<keyword evidence="2" id="KW-0929">Antimicrobial</keyword>
<keyword evidence="4" id="KW-0255">Endonuclease</keyword>
<comment type="similarity">
    <text evidence="1">Belongs to the colicin/pyosin nuclease family.</text>
</comment>
<dbReference type="Pfam" id="PF06958">
    <property type="entry name" value="Pyocin_S"/>
    <property type="match status" value="1"/>
</dbReference>
<evidence type="ECO:0000256" key="2">
    <source>
        <dbReference type="ARBA" id="ARBA00022529"/>
    </source>
</evidence>
<sequence>MNGKIVSVDHLGFDEASRIEGDWGRLSDSELSALSQGKSASSIRSELENGEIALIVDSPSSPLLLREGQGFSVSKSNAPLLSDSGAKKIGHRFSGNYSGGTVAKPGGSLHPAKPMPTYIPEPIVKAQSRSYDPIKISDNLSKPKTNKVFAKSCTQPHGCTDACQEKESINNAFRFWGMFFGTAEAAVPIAAVAGSEITLGIGAAQGSSTNEKAAIALTKVAGNFKDNALDNLQFTIATSSVISVSVMLFKALQFSDETQYTEDELHTEKEVQSRIRVQITEPEEGNVYPRVQAWHVDDAHIPVRYVGKDGVGQYSVALEEGGPIIYWSPDESGQQVPHTTPPQDDGESFSDILINPISDVINNTTTVQPMPEETDWRDAVLVFPIGSGIEPLSLVFKITARNEPGVVSGQGKDITGIWLEQAGQGLGSPIPSQIADKLRGKEFSSFDSFREAFWVEISIDTELSSQFIPANIKRMKDGKAPRARFKDTVGGRRSFELHHMEEIQYGGEVYNIDNLRVNTPRNHIDIHKS</sequence>
<keyword evidence="3" id="KW-0540">Nuclease</keyword>
<dbReference type="InterPro" id="IPR036302">
    <property type="entry name" value="Pyosin/cloacin_T_dom_sf"/>
</dbReference>
<dbReference type="EMBL" id="PYOP01000059">
    <property type="protein sequence ID" value="PSW90471.1"/>
    <property type="molecule type" value="Genomic_DNA"/>
</dbReference>
<dbReference type="InterPro" id="IPR016128">
    <property type="entry name" value="Pyosin/cloacin_T_dom"/>
</dbReference>
<evidence type="ECO:0000256" key="5">
    <source>
        <dbReference type="ARBA" id="ARBA00022801"/>
    </source>
</evidence>
<proteinExistence type="inferred from homology"/>
<evidence type="ECO:0000259" key="8">
    <source>
        <dbReference type="Pfam" id="PF06958"/>
    </source>
</evidence>